<feature type="coiled-coil region" evidence="1">
    <location>
        <begin position="26"/>
        <end position="53"/>
    </location>
</feature>
<dbReference type="InterPro" id="IPR046367">
    <property type="entry name" value="GapR-like_DNA-bd"/>
</dbReference>
<sequence>MEPREHPANDTADVTDSSQTVAAGELRAFIERIERLTQERKDLADDLKDVYAELGGRGYDKKAVRTVVKLRAMDDAERQEWESLVDLYKIALGIA</sequence>
<feature type="domain" description="GapR-like DNA-binding" evidence="2">
    <location>
        <begin position="22"/>
        <end position="93"/>
    </location>
</feature>
<evidence type="ECO:0000256" key="1">
    <source>
        <dbReference type="SAM" id="Coils"/>
    </source>
</evidence>
<gene>
    <name evidence="3" type="ORF">JYU29_05060</name>
</gene>
<dbReference type="EMBL" id="JAFMNX010000001">
    <property type="protein sequence ID" value="MBS9720056.1"/>
    <property type="molecule type" value="Genomic_DNA"/>
</dbReference>
<evidence type="ECO:0000313" key="4">
    <source>
        <dbReference type="Proteomes" id="UP001297272"/>
    </source>
</evidence>
<keyword evidence="4" id="KW-1185">Reference proteome</keyword>
<dbReference type="Proteomes" id="UP001297272">
    <property type="component" value="Unassembled WGS sequence"/>
</dbReference>
<dbReference type="RefSeq" id="WP_213984275.1">
    <property type="nucleotide sequence ID" value="NZ_JAFMNX010000001.1"/>
</dbReference>
<evidence type="ECO:0000259" key="2">
    <source>
        <dbReference type="Pfam" id="PF10073"/>
    </source>
</evidence>
<dbReference type="NCBIfam" id="NF010247">
    <property type="entry name" value="PRK13694.1"/>
    <property type="match status" value="1"/>
</dbReference>
<reference evidence="3 4" key="1">
    <citation type="submission" date="2021-03" db="EMBL/GenBank/DDBJ databases">
        <title>Tianweitania aestuarii sp. nov., isolated from a tidal flat.</title>
        <authorList>
            <person name="Park S."/>
            <person name="Yoon J.-H."/>
        </authorList>
    </citation>
    <scope>NUCLEOTIDE SEQUENCE [LARGE SCALE GENOMIC DNA]</scope>
    <source>
        <strain evidence="3 4">BSSL-BM11</strain>
    </source>
</reference>
<protein>
    <submittedName>
        <fullName evidence="3">DUF2312 domain-containing protein</fullName>
    </submittedName>
</protein>
<comment type="caution">
    <text evidence="3">The sequence shown here is derived from an EMBL/GenBank/DDBJ whole genome shotgun (WGS) entry which is preliminary data.</text>
</comment>
<evidence type="ECO:0000313" key="3">
    <source>
        <dbReference type="EMBL" id="MBS9720056.1"/>
    </source>
</evidence>
<keyword evidence="1" id="KW-0175">Coiled coil</keyword>
<accession>A0ABS5RSR8</accession>
<proteinExistence type="predicted"/>
<organism evidence="3 4">
    <name type="scientific">Tianweitania aestuarii</name>
    <dbReference type="NCBI Taxonomy" id="2814886"/>
    <lineage>
        <taxon>Bacteria</taxon>
        <taxon>Pseudomonadati</taxon>
        <taxon>Pseudomonadota</taxon>
        <taxon>Alphaproteobacteria</taxon>
        <taxon>Hyphomicrobiales</taxon>
        <taxon>Phyllobacteriaceae</taxon>
        <taxon>Tianweitania</taxon>
    </lineage>
</organism>
<dbReference type="Pfam" id="PF10073">
    <property type="entry name" value="GapR_DNA-bd"/>
    <property type="match status" value="1"/>
</dbReference>
<name>A0ABS5RSR8_9HYPH</name>